<sequence>MSVGPGRKGRQMPVSEGSALRALRVLEALGAPGGPHQLGRIAHEAGVPKPSTHRILQGLVDAGYAVAGGDGTYGPGPRAFALSALFGSGRHDEPVLRRLRDETGHTVHVALRSGSQAVYVQKLDSDRPYRMASRVGGRISLHCTAIGKAILAHLDPPRRAELLAGTGLPARTARTHTDPAALEADLARVRERGYAIDDEENEDTVRCVAAPLLDRAGAPAGGVSISALTFQTPAGELLTHVPVLLEAARLLAPAYT</sequence>
<dbReference type="EMBL" id="WMBA01000055">
    <property type="protein sequence ID" value="MTD57844.1"/>
    <property type="molecule type" value="Genomic_DNA"/>
</dbReference>
<evidence type="ECO:0000256" key="2">
    <source>
        <dbReference type="ARBA" id="ARBA00023125"/>
    </source>
</evidence>
<dbReference type="OrthoDB" id="8479143at2"/>
<evidence type="ECO:0000256" key="1">
    <source>
        <dbReference type="ARBA" id="ARBA00023015"/>
    </source>
</evidence>
<dbReference type="PROSITE" id="PS51077">
    <property type="entry name" value="HTH_ICLR"/>
    <property type="match status" value="1"/>
</dbReference>
<comment type="caution">
    <text evidence="6">The sequence shown here is derived from an EMBL/GenBank/DDBJ whole genome shotgun (WGS) entry which is preliminary data.</text>
</comment>
<dbReference type="PANTHER" id="PTHR30136:SF24">
    <property type="entry name" value="HTH-TYPE TRANSCRIPTIONAL REPRESSOR ALLR"/>
    <property type="match status" value="1"/>
</dbReference>
<feature type="domain" description="HTH iclR-type" evidence="4">
    <location>
        <begin position="16"/>
        <end position="77"/>
    </location>
</feature>
<protein>
    <submittedName>
        <fullName evidence="6">Helix-turn-helix domain-containing protein</fullName>
    </submittedName>
</protein>
<evidence type="ECO:0000259" key="4">
    <source>
        <dbReference type="PROSITE" id="PS51077"/>
    </source>
</evidence>
<accession>A0A6N7Z8B0</accession>
<dbReference type="InterPro" id="IPR005471">
    <property type="entry name" value="Tscrpt_reg_IclR_N"/>
</dbReference>
<dbReference type="GO" id="GO:0003677">
    <property type="term" value="F:DNA binding"/>
    <property type="evidence" value="ECO:0007669"/>
    <property type="project" value="UniProtKB-KW"/>
</dbReference>
<dbReference type="Gene3D" id="3.30.450.40">
    <property type="match status" value="1"/>
</dbReference>
<dbReference type="InterPro" id="IPR036390">
    <property type="entry name" value="WH_DNA-bd_sf"/>
</dbReference>
<dbReference type="SMART" id="SM00346">
    <property type="entry name" value="HTH_ICLR"/>
    <property type="match status" value="1"/>
</dbReference>
<dbReference type="Gene3D" id="1.10.10.10">
    <property type="entry name" value="Winged helix-like DNA-binding domain superfamily/Winged helix DNA-binding domain"/>
    <property type="match status" value="1"/>
</dbReference>
<dbReference type="GO" id="GO:0003700">
    <property type="term" value="F:DNA-binding transcription factor activity"/>
    <property type="evidence" value="ECO:0007669"/>
    <property type="project" value="TreeGrafter"/>
</dbReference>
<dbReference type="InterPro" id="IPR029016">
    <property type="entry name" value="GAF-like_dom_sf"/>
</dbReference>
<dbReference type="Proteomes" id="UP000440096">
    <property type="component" value="Unassembled WGS sequence"/>
</dbReference>
<dbReference type="InterPro" id="IPR014757">
    <property type="entry name" value="Tscrpt_reg_IclR_C"/>
</dbReference>
<dbReference type="AlphaFoldDB" id="A0A6N7Z8B0"/>
<gene>
    <name evidence="6" type="ORF">GKO32_28260</name>
</gene>
<organism evidence="6 7">
    <name type="scientific">Amycolatopsis pithecellobii</name>
    <dbReference type="NCBI Taxonomy" id="664692"/>
    <lineage>
        <taxon>Bacteria</taxon>
        <taxon>Bacillati</taxon>
        <taxon>Actinomycetota</taxon>
        <taxon>Actinomycetes</taxon>
        <taxon>Pseudonocardiales</taxon>
        <taxon>Pseudonocardiaceae</taxon>
        <taxon>Amycolatopsis</taxon>
    </lineage>
</organism>
<evidence type="ECO:0000313" key="7">
    <source>
        <dbReference type="Proteomes" id="UP000440096"/>
    </source>
</evidence>
<keyword evidence="3" id="KW-0804">Transcription</keyword>
<keyword evidence="7" id="KW-1185">Reference proteome</keyword>
<dbReference type="PROSITE" id="PS51078">
    <property type="entry name" value="ICLR_ED"/>
    <property type="match status" value="1"/>
</dbReference>
<dbReference type="GO" id="GO:0045892">
    <property type="term" value="P:negative regulation of DNA-templated transcription"/>
    <property type="evidence" value="ECO:0007669"/>
    <property type="project" value="TreeGrafter"/>
</dbReference>
<keyword evidence="2" id="KW-0238">DNA-binding</keyword>
<reference evidence="6 7" key="1">
    <citation type="submission" date="2019-11" db="EMBL/GenBank/DDBJ databases">
        <title>Draft genome of Amycolatopsis RM579.</title>
        <authorList>
            <person name="Duangmal K."/>
            <person name="Mingma R."/>
        </authorList>
    </citation>
    <scope>NUCLEOTIDE SEQUENCE [LARGE SCALE GENOMIC DNA]</scope>
    <source>
        <strain evidence="6 7">RM579</strain>
    </source>
</reference>
<dbReference type="Pfam" id="PF01614">
    <property type="entry name" value="IclR_C"/>
    <property type="match status" value="1"/>
</dbReference>
<keyword evidence="1" id="KW-0805">Transcription regulation</keyword>
<dbReference type="SUPFAM" id="SSF46785">
    <property type="entry name" value="Winged helix' DNA-binding domain"/>
    <property type="match status" value="1"/>
</dbReference>
<name>A0A6N7Z8B0_9PSEU</name>
<dbReference type="SUPFAM" id="SSF55781">
    <property type="entry name" value="GAF domain-like"/>
    <property type="match status" value="1"/>
</dbReference>
<evidence type="ECO:0000256" key="3">
    <source>
        <dbReference type="ARBA" id="ARBA00023163"/>
    </source>
</evidence>
<evidence type="ECO:0000313" key="6">
    <source>
        <dbReference type="EMBL" id="MTD57844.1"/>
    </source>
</evidence>
<feature type="domain" description="IclR-ED" evidence="5">
    <location>
        <begin position="78"/>
        <end position="256"/>
    </location>
</feature>
<proteinExistence type="predicted"/>
<dbReference type="Pfam" id="PF09339">
    <property type="entry name" value="HTH_IclR"/>
    <property type="match status" value="1"/>
</dbReference>
<dbReference type="InterPro" id="IPR036388">
    <property type="entry name" value="WH-like_DNA-bd_sf"/>
</dbReference>
<dbReference type="PANTHER" id="PTHR30136">
    <property type="entry name" value="HELIX-TURN-HELIX TRANSCRIPTIONAL REGULATOR, ICLR FAMILY"/>
    <property type="match status" value="1"/>
</dbReference>
<dbReference type="InterPro" id="IPR050707">
    <property type="entry name" value="HTH_MetabolicPath_Reg"/>
</dbReference>
<evidence type="ECO:0000259" key="5">
    <source>
        <dbReference type="PROSITE" id="PS51078"/>
    </source>
</evidence>